<dbReference type="InterPro" id="IPR036249">
    <property type="entry name" value="Thioredoxin-like_sf"/>
</dbReference>
<keyword evidence="1" id="KW-0732">Signal</keyword>
<keyword evidence="3" id="KW-1015">Disulfide bond</keyword>
<feature type="domain" description="DSBA-like thioredoxin" evidence="5">
    <location>
        <begin position="6"/>
        <end position="205"/>
    </location>
</feature>
<dbReference type="Gene3D" id="3.40.30.10">
    <property type="entry name" value="Glutaredoxin"/>
    <property type="match status" value="1"/>
</dbReference>
<gene>
    <name evidence="6" type="ORF">H9L01_04790</name>
</gene>
<keyword evidence="2" id="KW-0560">Oxidoreductase</keyword>
<dbReference type="GO" id="GO:0016491">
    <property type="term" value="F:oxidoreductase activity"/>
    <property type="evidence" value="ECO:0007669"/>
    <property type="project" value="UniProtKB-KW"/>
</dbReference>
<sequence length="241" mass="27753">MSTLKIEFFHDVICSFCYPMSFRMRRIVSQIPEIEVIHRSFALAQSPDDLARMFGSHEGAKDIIMGHWEQANQNDTEHRFNIDGMKQESFLFPTSMQPLRAVKAAGMVGGEKEYWDVFDALQKGLFTDNLNINDEAIINDLAKPFVTDYERWQEIYQSQESLNAVREDFKIGQNYGINSVPSLVIDGKYLINGAVPEDYLLKTLQDYIEEKKNKEGRLINKNPENESGESCNFVDGKWECD</sequence>
<evidence type="ECO:0000313" key="6">
    <source>
        <dbReference type="EMBL" id="QNN61675.1"/>
    </source>
</evidence>
<evidence type="ECO:0000256" key="2">
    <source>
        <dbReference type="ARBA" id="ARBA00023002"/>
    </source>
</evidence>
<dbReference type="PANTHER" id="PTHR13887:SF14">
    <property type="entry name" value="DISULFIDE BOND FORMATION PROTEIN D"/>
    <property type="match status" value="1"/>
</dbReference>
<protein>
    <submittedName>
        <fullName evidence="6">DsbA family protein</fullName>
    </submittedName>
</protein>
<evidence type="ECO:0000259" key="5">
    <source>
        <dbReference type="Pfam" id="PF01323"/>
    </source>
</evidence>
<dbReference type="Pfam" id="PF01323">
    <property type="entry name" value="DSBA"/>
    <property type="match status" value="1"/>
</dbReference>
<dbReference type="RefSeq" id="WP_187534871.1">
    <property type="nucleotide sequence ID" value="NZ_CBCSHU010000015.1"/>
</dbReference>
<dbReference type="Proteomes" id="UP000515928">
    <property type="component" value="Chromosome"/>
</dbReference>
<dbReference type="EMBL" id="CP060715">
    <property type="protein sequence ID" value="QNN61675.1"/>
    <property type="molecule type" value="Genomic_DNA"/>
</dbReference>
<keyword evidence="4" id="KW-0676">Redox-active center</keyword>
<dbReference type="InterPro" id="IPR001853">
    <property type="entry name" value="DSBA-like_thioredoxin_dom"/>
</dbReference>
<name>A0A7G9S1F0_9FIRM</name>
<organism evidence="6 7">
    <name type="scientific">Erysipelothrix inopinata</name>
    <dbReference type="NCBI Taxonomy" id="225084"/>
    <lineage>
        <taxon>Bacteria</taxon>
        <taxon>Bacillati</taxon>
        <taxon>Bacillota</taxon>
        <taxon>Erysipelotrichia</taxon>
        <taxon>Erysipelotrichales</taxon>
        <taxon>Erysipelotrichaceae</taxon>
        <taxon>Erysipelothrix</taxon>
    </lineage>
</organism>
<dbReference type="SUPFAM" id="SSF52833">
    <property type="entry name" value="Thioredoxin-like"/>
    <property type="match status" value="1"/>
</dbReference>
<dbReference type="PANTHER" id="PTHR13887">
    <property type="entry name" value="GLUTATHIONE S-TRANSFERASE KAPPA"/>
    <property type="match status" value="1"/>
</dbReference>
<dbReference type="AlphaFoldDB" id="A0A7G9S1F0"/>
<evidence type="ECO:0000256" key="3">
    <source>
        <dbReference type="ARBA" id="ARBA00023157"/>
    </source>
</evidence>
<accession>A0A7G9S1F0</accession>
<evidence type="ECO:0000256" key="4">
    <source>
        <dbReference type="ARBA" id="ARBA00023284"/>
    </source>
</evidence>
<keyword evidence="7" id="KW-1185">Reference proteome</keyword>
<evidence type="ECO:0000256" key="1">
    <source>
        <dbReference type="ARBA" id="ARBA00022729"/>
    </source>
</evidence>
<proteinExistence type="predicted"/>
<reference evidence="6 7" key="1">
    <citation type="submission" date="2020-08" db="EMBL/GenBank/DDBJ databases">
        <title>Genome sequence of Erysipelothrix inopinata DSM 15511T.</title>
        <authorList>
            <person name="Hyun D.-W."/>
            <person name="Bae J.-W."/>
        </authorList>
    </citation>
    <scope>NUCLEOTIDE SEQUENCE [LARGE SCALE GENOMIC DNA]</scope>
    <source>
        <strain evidence="6 7">DSM 15511</strain>
    </source>
</reference>
<evidence type="ECO:0000313" key="7">
    <source>
        <dbReference type="Proteomes" id="UP000515928"/>
    </source>
</evidence>
<dbReference type="KEGG" id="eio:H9L01_04790"/>